<dbReference type="NCBIfam" id="TIGR03370">
    <property type="entry name" value="VPLPA-CTERM"/>
    <property type="match status" value="1"/>
</dbReference>
<feature type="transmembrane region" description="Helical" evidence="1">
    <location>
        <begin position="224"/>
        <end position="244"/>
    </location>
</feature>
<feature type="chain" id="PRO_5045217775" evidence="2">
    <location>
        <begin position="34"/>
        <end position="250"/>
    </location>
</feature>
<sequence length="250" mass="26806">MKPTRNTGALRTLFIGMAASAASLLLPVMPAQAVVFDAASLPPCFGEDVLDVPPKKQRTTIHLEVHLCEEPNHVKALFVGDRIQPGTSVAMSWMGQYWQGFLKLTQSTNGGGNRQVDASGWAQHLYPDAAPRFYFDDLTGGGTGNPQVETIESIGGSVPHDPATDTYFVDFLLDEGRSLYNVSTGGSHNVTNRGWLIELEGFHGPGPFDFFNPPKPFDLELEAVPLPATGLLLLAGLAGLGFLGRRSTAA</sequence>
<feature type="signal peptide" evidence="2">
    <location>
        <begin position="1"/>
        <end position="33"/>
    </location>
</feature>
<comment type="caution">
    <text evidence="3">The sequence shown here is derived from an EMBL/GenBank/DDBJ whole genome shotgun (WGS) entry which is preliminary data.</text>
</comment>
<protein>
    <submittedName>
        <fullName evidence="3">VPLPA-CTERM sorting domain-containing protein</fullName>
    </submittedName>
</protein>
<evidence type="ECO:0000256" key="1">
    <source>
        <dbReference type="SAM" id="Phobius"/>
    </source>
</evidence>
<evidence type="ECO:0000313" key="4">
    <source>
        <dbReference type="Proteomes" id="UP001553161"/>
    </source>
</evidence>
<evidence type="ECO:0000313" key="3">
    <source>
        <dbReference type="EMBL" id="MEV8466132.1"/>
    </source>
</evidence>
<evidence type="ECO:0000256" key="2">
    <source>
        <dbReference type="SAM" id="SignalP"/>
    </source>
</evidence>
<organism evidence="3 4">
    <name type="scientific">Meridianimarinicoccus marinus</name>
    <dbReference type="NCBI Taxonomy" id="3231483"/>
    <lineage>
        <taxon>Bacteria</taxon>
        <taxon>Pseudomonadati</taxon>
        <taxon>Pseudomonadota</taxon>
        <taxon>Alphaproteobacteria</taxon>
        <taxon>Rhodobacterales</taxon>
        <taxon>Paracoccaceae</taxon>
        <taxon>Meridianimarinicoccus</taxon>
    </lineage>
</organism>
<dbReference type="Proteomes" id="UP001553161">
    <property type="component" value="Unassembled WGS sequence"/>
</dbReference>
<proteinExistence type="predicted"/>
<keyword evidence="1" id="KW-0812">Transmembrane</keyword>
<keyword evidence="4" id="KW-1185">Reference proteome</keyword>
<keyword evidence="1" id="KW-0472">Membrane</keyword>
<name>A0ABV3L3K8_9RHOB</name>
<gene>
    <name evidence="3" type="ORF">AB0T83_04940</name>
</gene>
<keyword evidence="2" id="KW-0732">Signal</keyword>
<dbReference type="RefSeq" id="WP_366191942.1">
    <property type="nucleotide sequence ID" value="NZ_JBFBVU010000004.1"/>
</dbReference>
<dbReference type="InterPro" id="IPR022472">
    <property type="entry name" value="VPLPA-CTERM"/>
</dbReference>
<dbReference type="EMBL" id="JBFBVU010000004">
    <property type="protein sequence ID" value="MEV8466132.1"/>
    <property type="molecule type" value="Genomic_DNA"/>
</dbReference>
<keyword evidence="1" id="KW-1133">Transmembrane helix</keyword>
<accession>A0ABV3L3K8</accession>
<reference evidence="3 4" key="1">
    <citation type="submission" date="2024-07" db="EMBL/GenBank/DDBJ databases">
        <authorList>
            <person name="Kang M."/>
        </authorList>
    </citation>
    <scope>NUCLEOTIDE SEQUENCE [LARGE SCALE GENOMIC DNA]</scope>
    <source>
        <strain evidence="3 4">DFM31</strain>
    </source>
</reference>